<feature type="domain" description="DUF695" evidence="1">
    <location>
        <begin position="16"/>
        <end position="148"/>
    </location>
</feature>
<evidence type="ECO:0000259" key="1">
    <source>
        <dbReference type="Pfam" id="PF05117"/>
    </source>
</evidence>
<dbReference type="InterPro" id="IPR036701">
    <property type="entry name" value="RraB-like_sf"/>
</dbReference>
<dbReference type="InterPro" id="IPR016097">
    <property type="entry name" value="DUF695"/>
</dbReference>
<dbReference type="RefSeq" id="WP_150089853.1">
    <property type="nucleotide sequence ID" value="NZ_VWSF01000013.1"/>
</dbReference>
<dbReference type="Proteomes" id="UP000323426">
    <property type="component" value="Unassembled WGS sequence"/>
</dbReference>
<reference evidence="3 4" key="1">
    <citation type="submission" date="2019-09" db="EMBL/GenBank/DDBJ databases">
        <title>Genome sequence and assembly of Adhaeribacter sp.</title>
        <authorList>
            <person name="Chhetri G."/>
        </authorList>
    </citation>
    <scope>NUCLEOTIDE SEQUENCE [LARGE SCALE GENOMIC DNA]</scope>
    <source>
        <strain evidence="3 4">DK36</strain>
    </source>
</reference>
<gene>
    <name evidence="3" type="ORF">F0145_16330</name>
</gene>
<evidence type="ECO:0000313" key="3">
    <source>
        <dbReference type="EMBL" id="KAA5543485.1"/>
    </source>
</evidence>
<name>A0A5M6DE65_9BACT</name>
<dbReference type="EMBL" id="VWSF01000013">
    <property type="protein sequence ID" value="KAA5543485.1"/>
    <property type="molecule type" value="Genomic_DNA"/>
</dbReference>
<dbReference type="InterPro" id="IPR009671">
    <property type="entry name" value="RraB_dom"/>
</dbReference>
<evidence type="ECO:0000259" key="2">
    <source>
        <dbReference type="Pfam" id="PF06877"/>
    </source>
</evidence>
<dbReference type="AlphaFoldDB" id="A0A5M6DE65"/>
<feature type="domain" description="Regulator of ribonuclease activity B" evidence="2">
    <location>
        <begin position="157"/>
        <end position="257"/>
    </location>
</feature>
<protein>
    <submittedName>
        <fullName evidence="3">DUF695 domain-containing protein</fullName>
    </submittedName>
</protein>
<dbReference type="Gene3D" id="3.30.70.970">
    <property type="entry name" value="RraB-like"/>
    <property type="match status" value="1"/>
</dbReference>
<dbReference type="Pfam" id="PF05117">
    <property type="entry name" value="DUF695"/>
    <property type="match status" value="1"/>
</dbReference>
<dbReference type="SUPFAM" id="SSF89946">
    <property type="entry name" value="Hypothetical protein VC0424"/>
    <property type="match status" value="1"/>
</dbReference>
<organism evidence="3 4">
    <name type="scientific">Adhaeribacter rhizoryzae</name>
    <dbReference type="NCBI Taxonomy" id="2607907"/>
    <lineage>
        <taxon>Bacteria</taxon>
        <taxon>Pseudomonadati</taxon>
        <taxon>Bacteroidota</taxon>
        <taxon>Cytophagia</taxon>
        <taxon>Cytophagales</taxon>
        <taxon>Hymenobacteraceae</taxon>
        <taxon>Adhaeribacter</taxon>
    </lineage>
</organism>
<evidence type="ECO:0000313" key="4">
    <source>
        <dbReference type="Proteomes" id="UP000323426"/>
    </source>
</evidence>
<keyword evidence="4" id="KW-1185">Reference proteome</keyword>
<sequence>MQDKEISSLKEQYQEEWDFYFSNVDDIFSSIAVDLGLIKIAPVKTQPNVLWITIKMNDQRTDGLSSSGEFEVLSAIEDILVENIKADFEATHVGRLTANGYRDIYFYVGETTHVEKAISEAMLRFPDYEYEYGTKLDEEWNGFFNFLYPSPWQLQSIQNRRVIDNLEENCDSLIKERPVDHWIYFKSQTDREAYLAKVTEEGFMVISQEFIAEMVDFPYSLHISRIDKVDQSSIDDCVYFLWESAQEHNGDYDGWETSIETN</sequence>
<dbReference type="Pfam" id="PF06877">
    <property type="entry name" value="RraB"/>
    <property type="match status" value="1"/>
</dbReference>
<accession>A0A5M6DE65</accession>
<proteinExistence type="predicted"/>
<comment type="caution">
    <text evidence="3">The sequence shown here is derived from an EMBL/GenBank/DDBJ whole genome shotgun (WGS) entry which is preliminary data.</text>
</comment>